<dbReference type="AlphaFoldDB" id="A0A7T6ZDG9"/>
<evidence type="ECO:0000313" key="2">
    <source>
        <dbReference type="EMBL" id="QQK81381.1"/>
    </source>
</evidence>
<name>A0A7T6ZDG9_9BACI</name>
<dbReference type="RefSeq" id="WP_200085810.1">
    <property type="nucleotide sequence ID" value="NZ_CP054706.1"/>
</dbReference>
<keyword evidence="1" id="KW-1133">Transmembrane helix</keyword>
<reference evidence="2 3" key="1">
    <citation type="submission" date="2020-06" db="EMBL/GenBank/DDBJ databases">
        <title>Genomic analysis of Salicibibacter sp. NKC21-4.</title>
        <authorList>
            <person name="Oh Y.J."/>
        </authorList>
    </citation>
    <scope>NUCLEOTIDE SEQUENCE [LARGE SCALE GENOMIC DNA]</scope>
    <source>
        <strain evidence="2 3">NKC21-4</strain>
    </source>
</reference>
<evidence type="ECO:0000313" key="3">
    <source>
        <dbReference type="Proteomes" id="UP000595349"/>
    </source>
</evidence>
<feature type="transmembrane region" description="Helical" evidence="1">
    <location>
        <begin position="40"/>
        <end position="64"/>
    </location>
</feature>
<keyword evidence="1" id="KW-0472">Membrane</keyword>
<protein>
    <submittedName>
        <fullName evidence="2">Uncharacterized protein</fullName>
    </submittedName>
</protein>
<keyword evidence="3" id="KW-1185">Reference proteome</keyword>
<keyword evidence="1" id="KW-0812">Transmembrane</keyword>
<proteinExistence type="predicted"/>
<evidence type="ECO:0000256" key="1">
    <source>
        <dbReference type="SAM" id="Phobius"/>
    </source>
</evidence>
<organism evidence="2 3">
    <name type="scientific">Salicibibacter cibi</name>
    <dbReference type="NCBI Taxonomy" id="2743001"/>
    <lineage>
        <taxon>Bacteria</taxon>
        <taxon>Bacillati</taxon>
        <taxon>Bacillota</taxon>
        <taxon>Bacilli</taxon>
        <taxon>Bacillales</taxon>
        <taxon>Bacillaceae</taxon>
        <taxon>Salicibibacter</taxon>
    </lineage>
</organism>
<sequence>MIALGWAIVFPLIVRLFNLLFSIFYKGWTGDAQSRVNARTVLSFVGAAGLTGISFVTLIVTLAFSLPGGSVVINASSNMTANDEYELSIGTLQGSYDDIPEIDVPAQNPNNILPVYYEASVDAGTFDIIVERRGDNEVVWNEEVSGDMDGIIEIQAIEGVYDVRIETEEASGIEYRFAIQ</sequence>
<accession>A0A7T6ZDG9</accession>
<dbReference type="Proteomes" id="UP000595349">
    <property type="component" value="Chromosome"/>
</dbReference>
<feature type="transmembrane region" description="Helical" evidence="1">
    <location>
        <begin position="6"/>
        <end position="28"/>
    </location>
</feature>
<gene>
    <name evidence="2" type="ORF">HUG20_16675</name>
</gene>
<dbReference type="KEGG" id="scib:HUG20_16675"/>
<dbReference type="EMBL" id="CP054706">
    <property type="protein sequence ID" value="QQK81381.1"/>
    <property type="molecule type" value="Genomic_DNA"/>
</dbReference>